<comment type="caution">
    <text evidence="1">The sequence shown here is derived from an EMBL/GenBank/DDBJ whole genome shotgun (WGS) entry which is preliminary data.</text>
</comment>
<dbReference type="Proteomes" id="UP000187406">
    <property type="component" value="Unassembled WGS sequence"/>
</dbReference>
<evidence type="ECO:0000313" key="1">
    <source>
        <dbReference type="EMBL" id="GAV74043.1"/>
    </source>
</evidence>
<dbReference type="AlphaFoldDB" id="A0A1Q3C1X5"/>
<accession>A0A1Q3C1X5</accession>
<reference evidence="2" key="1">
    <citation type="submission" date="2016-04" db="EMBL/GenBank/DDBJ databases">
        <title>Cephalotus genome sequencing.</title>
        <authorList>
            <person name="Fukushima K."/>
            <person name="Hasebe M."/>
            <person name="Fang X."/>
        </authorList>
    </citation>
    <scope>NUCLEOTIDE SEQUENCE [LARGE SCALE GENOMIC DNA]</scope>
    <source>
        <strain evidence="2">cv. St1</strain>
    </source>
</reference>
<gene>
    <name evidence="1" type="ORF">CFOL_v3_17525</name>
</gene>
<feature type="non-terminal residue" evidence="1">
    <location>
        <position position="120"/>
    </location>
</feature>
<dbReference type="InParanoid" id="A0A1Q3C1X5"/>
<sequence>MALYLNNISPCLAPSLNKSKKASVCFGTYNCCYKNDKTKKGVHAFYFNEPILKEALKIAHKVLASPVSLGTNKFYYEASRGGIQCCIIHCNSWSQPSGFLNVPHLDNMASQIVLLKGHLK</sequence>
<keyword evidence="2" id="KW-1185">Reference proteome</keyword>
<dbReference type="EMBL" id="BDDD01001183">
    <property type="protein sequence ID" value="GAV74043.1"/>
    <property type="molecule type" value="Genomic_DNA"/>
</dbReference>
<protein>
    <submittedName>
        <fullName evidence="1">Uncharacterized protein</fullName>
    </submittedName>
</protein>
<proteinExistence type="predicted"/>
<name>A0A1Q3C1X5_CEPFO</name>
<organism evidence="1 2">
    <name type="scientific">Cephalotus follicularis</name>
    <name type="common">Albany pitcher plant</name>
    <dbReference type="NCBI Taxonomy" id="3775"/>
    <lineage>
        <taxon>Eukaryota</taxon>
        <taxon>Viridiplantae</taxon>
        <taxon>Streptophyta</taxon>
        <taxon>Embryophyta</taxon>
        <taxon>Tracheophyta</taxon>
        <taxon>Spermatophyta</taxon>
        <taxon>Magnoliopsida</taxon>
        <taxon>eudicotyledons</taxon>
        <taxon>Gunneridae</taxon>
        <taxon>Pentapetalae</taxon>
        <taxon>rosids</taxon>
        <taxon>fabids</taxon>
        <taxon>Oxalidales</taxon>
        <taxon>Cephalotaceae</taxon>
        <taxon>Cephalotus</taxon>
    </lineage>
</organism>
<evidence type="ECO:0000313" key="2">
    <source>
        <dbReference type="Proteomes" id="UP000187406"/>
    </source>
</evidence>